<evidence type="ECO:0000313" key="12">
    <source>
        <dbReference type="Proteomes" id="UP001160148"/>
    </source>
</evidence>
<evidence type="ECO:0000256" key="2">
    <source>
        <dbReference type="ARBA" id="ARBA00022723"/>
    </source>
</evidence>
<evidence type="ECO:0000313" key="11">
    <source>
        <dbReference type="EMBL" id="CAI6371163.1"/>
    </source>
</evidence>
<dbReference type="Pfam" id="PF04937">
    <property type="entry name" value="DUF659"/>
    <property type="match status" value="1"/>
</dbReference>
<keyword evidence="12" id="KW-1185">Reference proteome</keyword>
<dbReference type="EMBL" id="CARXXK010000782">
    <property type="protein sequence ID" value="CAI6371163.1"/>
    <property type="molecule type" value="Genomic_DNA"/>
</dbReference>
<gene>
    <name evidence="11" type="ORF">MEUPH1_LOCUS25200</name>
</gene>
<feature type="domain" description="BED-type" evidence="10">
    <location>
        <begin position="5"/>
        <end position="57"/>
    </location>
</feature>
<dbReference type="SUPFAM" id="SSF57667">
    <property type="entry name" value="beta-beta-alpha zinc fingers"/>
    <property type="match status" value="1"/>
</dbReference>
<evidence type="ECO:0000256" key="3">
    <source>
        <dbReference type="ARBA" id="ARBA00022771"/>
    </source>
</evidence>
<keyword evidence="8" id="KW-0539">Nucleus</keyword>
<evidence type="ECO:0000256" key="7">
    <source>
        <dbReference type="ARBA" id="ARBA00023163"/>
    </source>
</evidence>
<keyword evidence="5" id="KW-0805">Transcription regulation</keyword>
<dbReference type="PANTHER" id="PTHR46481">
    <property type="entry name" value="ZINC FINGER BED DOMAIN-CONTAINING PROTEIN 4"/>
    <property type="match status" value="1"/>
</dbReference>
<dbReference type="InterPro" id="IPR007021">
    <property type="entry name" value="DUF659"/>
</dbReference>
<comment type="caution">
    <text evidence="11">The sequence shown here is derived from an EMBL/GenBank/DDBJ whole genome shotgun (WGS) entry which is preliminary data.</text>
</comment>
<sequence length="650" mass="74315">MLSKKNSSSVWCYFTKNVNKSDEAKCNLCHTVYKHGHGTSNLHEHLRRKHQSKLDADKSKFELDKDLDLRFQQGEASTSTSKRSFRETTIMTNNSINEVQEPALKKQTKQLLLSKRFGIPSEKQKTDFVRSIVEMITDDLQPLSFVENSGFQNVIRLLDSRYLELLPSRRTLTRSILPELYSTTKNELQDILNKSSYISITSDIWTSLNTDSFMTITVHTFDSAFVLKTFVLCTLKLENSHTGEYLSQTLENIFNEWGIRHKIVAIVTDSGANIKSAVNKLRIPHIPCTAHILNLIVTQALVFRSPYGDTDNTDNDVLEPNECQNLNDLLKKCRSIVTYFKKSEVANRKLAEKLTQLGALKLKLKQDVSTRWNSSLLMLERLVELKEPLTYALLSLKNGPVMLNAQEWEVIEDVIPILKPFEVMTTELSGENYPTLAMVIPLVRGLYISLVSKQMRTYLGQLLKQKLLGNLNSRFKLIEEQNPKPEFSRATLLDPRFKKLAFQHTINAENVEKSITDELSLLISENLNEENSNISETPEIQTTSNNEAVDLWSFLDDKLNTERTQVTSVSIADNILKQYFSLPRANRKSKPIDFWIKHKILLGELFNLALKYLVIPATSVPSERIFSKAGEIMSAKRNRTHPKNLDIVTE</sequence>
<name>A0AAV0XTR4_9HEMI</name>
<dbReference type="AlphaFoldDB" id="A0AAV0XTR4"/>
<dbReference type="InterPro" id="IPR012337">
    <property type="entry name" value="RNaseH-like_sf"/>
</dbReference>
<evidence type="ECO:0000256" key="5">
    <source>
        <dbReference type="ARBA" id="ARBA00023015"/>
    </source>
</evidence>
<evidence type="ECO:0000256" key="6">
    <source>
        <dbReference type="ARBA" id="ARBA00023125"/>
    </source>
</evidence>
<evidence type="ECO:0000256" key="9">
    <source>
        <dbReference type="PROSITE-ProRule" id="PRU00027"/>
    </source>
</evidence>
<dbReference type="Pfam" id="PF02892">
    <property type="entry name" value="zf-BED"/>
    <property type="match status" value="1"/>
</dbReference>
<evidence type="ECO:0000256" key="1">
    <source>
        <dbReference type="ARBA" id="ARBA00004123"/>
    </source>
</evidence>
<keyword evidence="7" id="KW-0804">Transcription</keyword>
<evidence type="ECO:0000259" key="10">
    <source>
        <dbReference type="PROSITE" id="PS50808"/>
    </source>
</evidence>
<protein>
    <recommendedName>
        <fullName evidence="10">BED-type domain-containing protein</fullName>
    </recommendedName>
</protein>
<accession>A0AAV0XTR4</accession>
<dbReference type="InterPro" id="IPR008906">
    <property type="entry name" value="HATC_C_dom"/>
</dbReference>
<dbReference type="Proteomes" id="UP001160148">
    <property type="component" value="Unassembled WGS sequence"/>
</dbReference>
<dbReference type="GO" id="GO:0008270">
    <property type="term" value="F:zinc ion binding"/>
    <property type="evidence" value="ECO:0007669"/>
    <property type="project" value="UniProtKB-KW"/>
</dbReference>
<proteinExistence type="predicted"/>
<comment type="subcellular location">
    <subcellularLocation>
        <location evidence="1">Nucleus</location>
    </subcellularLocation>
</comment>
<dbReference type="GO" id="GO:0009791">
    <property type="term" value="P:post-embryonic development"/>
    <property type="evidence" value="ECO:0007669"/>
    <property type="project" value="UniProtKB-ARBA"/>
</dbReference>
<dbReference type="PROSITE" id="PS50808">
    <property type="entry name" value="ZF_BED"/>
    <property type="match status" value="1"/>
</dbReference>
<dbReference type="SMART" id="SM00614">
    <property type="entry name" value="ZnF_BED"/>
    <property type="match status" value="1"/>
</dbReference>
<keyword evidence="4" id="KW-0862">Zinc</keyword>
<dbReference type="GO" id="GO:0003677">
    <property type="term" value="F:DNA binding"/>
    <property type="evidence" value="ECO:0007669"/>
    <property type="project" value="UniProtKB-KW"/>
</dbReference>
<dbReference type="Pfam" id="PF05699">
    <property type="entry name" value="Dimer_Tnp_hAT"/>
    <property type="match status" value="1"/>
</dbReference>
<dbReference type="InterPro" id="IPR052035">
    <property type="entry name" value="ZnF_BED_domain_contain"/>
</dbReference>
<dbReference type="GO" id="GO:0046983">
    <property type="term" value="F:protein dimerization activity"/>
    <property type="evidence" value="ECO:0007669"/>
    <property type="project" value="InterPro"/>
</dbReference>
<dbReference type="InterPro" id="IPR036236">
    <property type="entry name" value="Znf_C2H2_sf"/>
</dbReference>
<evidence type="ECO:0000256" key="8">
    <source>
        <dbReference type="ARBA" id="ARBA00023242"/>
    </source>
</evidence>
<dbReference type="Gene3D" id="1.10.10.1070">
    <property type="entry name" value="Zinc finger, BED domain-containing"/>
    <property type="match status" value="1"/>
</dbReference>
<keyword evidence="2" id="KW-0479">Metal-binding</keyword>
<dbReference type="GO" id="GO:0005634">
    <property type="term" value="C:nucleus"/>
    <property type="evidence" value="ECO:0007669"/>
    <property type="project" value="UniProtKB-SubCell"/>
</dbReference>
<dbReference type="SUPFAM" id="SSF53098">
    <property type="entry name" value="Ribonuclease H-like"/>
    <property type="match status" value="1"/>
</dbReference>
<dbReference type="SUPFAM" id="SSF140996">
    <property type="entry name" value="Hermes dimerisation domain"/>
    <property type="match status" value="1"/>
</dbReference>
<evidence type="ECO:0000256" key="4">
    <source>
        <dbReference type="ARBA" id="ARBA00022833"/>
    </source>
</evidence>
<dbReference type="InterPro" id="IPR003656">
    <property type="entry name" value="Znf_BED"/>
</dbReference>
<reference evidence="11 12" key="1">
    <citation type="submission" date="2023-01" db="EMBL/GenBank/DDBJ databases">
        <authorList>
            <person name="Whitehead M."/>
        </authorList>
    </citation>
    <scope>NUCLEOTIDE SEQUENCE [LARGE SCALE GENOMIC DNA]</scope>
</reference>
<organism evidence="11 12">
    <name type="scientific">Macrosiphum euphorbiae</name>
    <name type="common">potato aphid</name>
    <dbReference type="NCBI Taxonomy" id="13131"/>
    <lineage>
        <taxon>Eukaryota</taxon>
        <taxon>Metazoa</taxon>
        <taxon>Ecdysozoa</taxon>
        <taxon>Arthropoda</taxon>
        <taxon>Hexapoda</taxon>
        <taxon>Insecta</taxon>
        <taxon>Pterygota</taxon>
        <taxon>Neoptera</taxon>
        <taxon>Paraneoptera</taxon>
        <taxon>Hemiptera</taxon>
        <taxon>Sternorrhyncha</taxon>
        <taxon>Aphidomorpha</taxon>
        <taxon>Aphidoidea</taxon>
        <taxon>Aphididae</taxon>
        <taxon>Macrosiphini</taxon>
        <taxon>Macrosiphum</taxon>
    </lineage>
</organism>
<keyword evidence="6" id="KW-0238">DNA-binding</keyword>
<dbReference type="PANTHER" id="PTHR46481:SF10">
    <property type="entry name" value="ZINC FINGER BED DOMAIN-CONTAINING PROTEIN 39"/>
    <property type="match status" value="1"/>
</dbReference>
<keyword evidence="3 9" id="KW-0863">Zinc-finger</keyword>